<protein>
    <submittedName>
        <fullName evidence="1">Uncharacterized protein</fullName>
    </submittedName>
</protein>
<keyword evidence="2" id="KW-1185">Reference proteome</keyword>
<reference evidence="1 2" key="1">
    <citation type="submission" date="2023-01" db="EMBL/GenBank/DDBJ databases">
        <title>Antimicrobial potential of a new Rogue-like Escherichia coli phage UDF157lw against E. coli O157:H7 biofilm.</title>
        <authorList>
            <person name="Liao Y.-T."/>
            <person name="Ho K.-J."/>
            <person name="Zhang Y."/>
            <person name="Salvador A."/>
            <person name="Wu V.C."/>
        </authorList>
    </citation>
    <scope>NUCLEOTIDE SEQUENCE [LARGE SCALE GENOMIC DNA]</scope>
</reference>
<evidence type="ECO:0000313" key="1">
    <source>
        <dbReference type="EMBL" id="WCI99841.1"/>
    </source>
</evidence>
<accession>A0AAE9XP93</accession>
<dbReference type="Proteomes" id="UP001216277">
    <property type="component" value="Segment"/>
</dbReference>
<organism evidence="1 2">
    <name type="scientific">Escherichia phage vB_EcoS-UDF157lw</name>
    <dbReference type="NCBI Taxonomy" id="3024423"/>
    <lineage>
        <taxon>Viruses</taxon>
        <taxon>Duplodnaviria</taxon>
        <taxon>Heunggongvirae</taxon>
        <taxon>Uroviricota</taxon>
        <taxon>Caudoviricetes</taxon>
        <taxon>Drexlerviridae</taxon>
        <taxon>Rogunavirinae</taxon>
        <taxon>Rogunavirus</taxon>
        <taxon>Rogunavirus UDF157w</taxon>
    </lineage>
</organism>
<sequence length="111" mass="13200">MPPKGLDYLLDTNFNHLAFMRKIQLCATSNHYGDDILLKVNVKYFAEQWPHFYHHARFDVFDSSHDIHFLALLMYFVSMKRIYQFLLLSPLAKSAIKDQPDICQLQQRLRP</sequence>
<dbReference type="EMBL" id="OQ243221">
    <property type="protein sequence ID" value="WCI99841.1"/>
    <property type="molecule type" value="Genomic_DNA"/>
</dbReference>
<gene>
    <name evidence="1" type="ORF">UDF157lw_00065</name>
</gene>
<evidence type="ECO:0000313" key="2">
    <source>
        <dbReference type="Proteomes" id="UP001216277"/>
    </source>
</evidence>
<name>A0AAE9XP93_9CAUD</name>
<proteinExistence type="predicted"/>